<comment type="similarity">
    <text evidence="1">Belongs to the UbiK family.</text>
</comment>
<comment type="caution">
    <text evidence="2">The sequence shown here is derived from an EMBL/GenBank/DDBJ whole genome shotgun (WGS) entry which is preliminary data.</text>
</comment>
<comment type="subcellular location">
    <subcellularLocation>
        <location evidence="1">Cytoplasm</location>
    </subcellularLocation>
</comment>
<protein>
    <recommendedName>
        <fullName evidence="1">Ubiquinone biosynthesis accessory factor UbiK</fullName>
    </recommendedName>
</protein>
<reference evidence="2" key="1">
    <citation type="submission" date="2020-03" db="EMBL/GenBank/DDBJ databases">
        <authorList>
            <person name="Guo F."/>
        </authorList>
    </citation>
    <scope>NUCLEOTIDE SEQUENCE</scope>
    <source>
        <strain evidence="2">JCM 30134</strain>
    </source>
</reference>
<name>A0A9E5MP53_9GAMM</name>
<comment type="pathway">
    <text evidence="1">Cofactor biosynthesis; ubiquinone biosynthesis.</text>
</comment>
<proteinExistence type="inferred from homology"/>
<evidence type="ECO:0000256" key="1">
    <source>
        <dbReference type="HAMAP-Rule" id="MF_02216"/>
    </source>
</evidence>
<dbReference type="HAMAP" id="MF_02216">
    <property type="entry name" value="UbiK"/>
    <property type="match status" value="1"/>
</dbReference>
<evidence type="ECO:0000313" key="2">
    <source>
        <dbReference type="EMBL" id="NHO67888.1"/>
    </source>
</evidence>
<dbReference type="GO" id="GO:0006744">
    <property type="term" value="P:ubiquinone biosynthetic process"/>
    <property type="evidence" value="ECO:0007669"/>
    <property type="project" value="UniProtKB-UniRule"/>
</dbReference>
<evidence type="ECO:0000313" key="3">
    <source>
        <dbReference type="Proteomes" id="UP000787472"/>
    </source>
</evidence>
<organism evidence="2 3">
    <name type="scientific">Pseudomaricurvus hydrocarbonicus</name>
    <dbReference type="NCBI Taxonomy" id="1470433"/>
    <lineage>
        <taxon>Bacteria</taxon>
        <taxon>Pseudomonadati</taxon>
        <taxon>Pseudomonadota</taxon>
        <taxon>Gammaproteobacteria</taxon>
        <taxon>Cellvibrionales</taxon>
        <taxon>Cellvibrionaceae</taxon>
        <taxon>Pseudomaricurvus</taxon>
    </lineage>
</organism>
<keyword evidence="1" id="KW-0175">Coiled coil</keyword>
<keyword evidence="1" id="KW-0831">Ubiquinone biosynthesis</keyword>
<dbReference type="PANTHER" id="PTHR38040">
    <property type="entry name" value="UBIQUINONE BIOSYNTHESIS ACCESSORY FACTOR UBIK"/>
    <property type="match status" value="1"/>
</dbReference>
<dbReference type="Pfam" id="PF04380">
    <property type="entry name" value="BMFP"/>
    <property type="match status" value="1"/>
</dbReference>
<gene>
    <name evidence="1" type="primary">ubiK</name>
    <name evidence="2" type="ORF">G8770_20265</name>
</gene>
<keyword evidence="1" id="KW-0963">Cytoplasm</keyword>
<dbReference type="EMBL" id="JAAONZ010000021">
    <property type="protein sequence ID" value="NHO67888.1"/>
    <property type="molecule type" value="Genomic_DNA"/>
</dbReference>
<dbReference type="Proteomes" id="UP000787472">
    <property type="component" value="Unassembled WGS sequence"/>
</dbReference>
<keyword evidence="3" id="KW-1185">Reference proteome</keyword>
<dbReference type="InterPro" id="IPR007475">
    <property type="entry name" value="UbiK"/>
</dbReference>
<dbReference type="GO" id="GO:0005829">
    <property type="term" value="C:cytosol"/>
    <property type="evidence" value="ECO:0007669"/>
    <property type="project" value="TreeGrafter"/>
</dbReference>
<dbReference type="AlphaFoldDB" id="A0A9E5MP53"/>
<sequence>MIEQLARSLLNDLKAAIPSSTSELPERELRSLLERTLRKMNLVSRDEFDAQQAVLMRTREKLEALEQQLAELETAAQDSSGS</sequence>
<comment type="function">
    <text evidence="1">Required for efficient ubiquinone (coenzyme Q) biosynthesis. UbiK is probably an accessory factor of Ubi enzymes and facilitates ubiquinone biosynthesis by acting as an assembly factor, a targeting factor, or both.</text>
</comment>
<feature type="coiled-coil region" evidence="1">
    <location>
        <begin position="48"/>
        <end position="82"/>
    </location>
</feature>
<accession>A0A9E5MP53</accession>
<dbReference type="PANTHER" id="PTHR38040:SF1">
    <property type="entry name" value="UBIQUINONE BIOSYNTHESIS ACCESSORY FACTOR UBIK"/>
    <property type="match status" value="1"/>
</dbReference>